<dbReference type="PANTHER" id="PTHR43685">
    <property type="entry name" value="GLYCOSYLTRANSFERASE"/>
    <property type="match status" value="1"/>
</dbReference>
<feature type="domain" description="Glycosyltransferase 2-like" evidence="4">
    <location>
        <begin position="11"/>
        <end position="172"/>
    </location>
</feature>
<name>A0ABX9G848_9ENTR</name>
<dbReference type="Gene3D" id="3.90.550.10">
    <property type="entry name" value="Spore Coat Polysaccharide Biosynthesis Protein SpsA, Chain A"/>
    <property type="match status" value="1"/>
</dbReference>
<dbReference type="InterPro" id="IPR001173">
    <property type="entry name" value="Glyco_trans_2-like"/>
</dbReference>
<reference evidence="5 6" key="1">
    <citation type="submission" date="2018-06" db="EMBL/GenBank/DDBJ databases">
        <title>Genomic Encyclopedia of Type Strains, Phase IV (KMG-IV): sequencing the most valuable type-strain genomes for metagenomic binning, comparative biology and taxonomic classification.</title>
        <authorList>
            <person name="Goeker M."/>
        </authorList>
    </citation>
    <scope>NUCLEOTIDE SEQUENCE [LARGE SCALE GENOMIC DNA]</scope>
    <source>
        <strain evidence="5 6">DSM 27453</strain>
    </source>
</reference>
<evidence type="ECO:0000256" key="1">
    <source>
        <dbReference type="ARBA" id="ARBA00006739"/>
    </source>
</evidence>
<sequence length="282" mass="32804">MYVQLVPAVAVIMSVYKTDTLDNLKEAVLSIANQDYENFSIFIFKDGELSPDVDLFLSNYHCNHDVFIVNSEQNLGLASALNVLIDKILLLPQYEFIARMDSDDISRQSRLSTQVQFMLSHEHIDVCGTSCHEFGADFALEEKHLPVEHGALLDFSISRCPFIHPTVMFRRRVFESGMRYPTSTNLTEDMALWFELLSKGFIFSNINVVLLDYRLNQNTLKRRHGFKKALSEIQIRLTYMFRLRRVTLKNTALIISRLFFHLMPERLMSVVYKNARKKYKQT</sequence>
<evidence type="ECO:0000256" key="3">
    <source>
        <dbReference type="ARBA" id="ARBA00022679"/>
    </source>
</evidence>
<dbReference type="RefSeq" id="WP_113857211.1">
    <property type="nucleotide sequence ID" value="NZ_QNRL01000001.1"/>
</dbReference>
<keyword evidence="2" id="KW-0328">Glycosyltransferase</keyword>
<accession>A0ABX9G848</accession>
<keyword evidence="3" id="KW-0808">Transferase</keyword>
<evidence type="ECO:0000259" key="4">
    <source>
        <dbReference type="Pfam" id="PF00535"/>
    </source>
</evidence>
<evidence type="ECO:0000256" key="2">
    <source>
        <dbReference type="ARBA" id="ARBA00022676"/>
    </source>
</evidence>
<dbReference type="Proteomes" id="UP000253201">
    <property type="component" value="Unassembled WGS sequence"/>
</dbReference>
<proteinExistence type="inferred from homology"/>
<comment type="caution">
    <text evidence="5">The sequence shown here is derived from an EMBL/GenBank/DDBJ whole genome shotgun (WGS) entry which is preliminary data.</text>
</comment>
<dbReference type="PANTHER" id="PTHR43685:SF5">
    <property type="entry name" value="GLYCOSYLTRANSFERASE EPSE-RELATED"/>
    <property type="match status" value="1"/>
</dbReference>
<keyword evidence="6" id="KW-1185">Reference proteome</keyword>
<protein>
    <recommendedName>
        <fullName evidence="4">Glycosyltransferase 2-like domain-containing protein</fullName>
    </recommendedName>
</protein>
<dbReference type="InterPro" id="IPR029044">
    <property type="entry name" value="Nucleotide-diphossugar_trans"/>
</dbReference>
<dbReference type="EMBL" id="QNRL01000001">
    <property type="protein sequence ID" value="RBP15289.1"/>
    <property type="molecule type" value="Genomic_DNA"/>
</dbReference>
<comment type="similarity">
    <text evidence="1">Belongs to the glycosyltransferase 2 family.</text>
</comment>
<dbReference type="InterPro" id="IPR050834">
    <property type="entry name" value="Glycosyltransf_2"/>
</dbReference>
<evidence type="ECO:0000313" key="6">
    <source>
        <dbReference type="Proteomes" id="UP000253201"/>
    </source>
</evidence>
<organism evidence="5 6">
    <name type="scientific">Pseudocitrobacter faecalis</name>
    <dbReference type="NCBI Taxonomy" id="1398493"/>
    <lineage>
        <taxon>Bacteria</taxon>
        <taxon>Pseudomonadati</taxon>
        <taxon>Pseudomonadota</taxon>
        <taxon>Gammaproteobacteria</taxon>
        <taxon>Enterobacterales</taxon>
        <taxon>Enterobacteriaceae</taxon>
        <taxon>Pseudocitrobacter</taxon>
    </lineage>
</organism>
<evidence type="ECO:0000313" key="5">
    <source>
        <dbReference type="EMBL" id="RBP15289.1"/>
    </source>
</evidence>
<dbReference type="SUPFAM" id="SSF53448">
    <property type="entry name" value="Nucleotide-diphospho-sugar transferases"/>
    <property type="match status" value="1"/>
</dbReference>
<dbReference type="Pfam" id="PF00535">
    <property type="entry name" value="Glycos_transf_2"/>
    <property type="match status" value="1"/>
</dbReference>
<gene>
    <name evidence="5" type="ORF">DFQ50_101786</name>
</gene>